<keyword evidence="2 5" id="KW-0689">Ribosomal protein</keyword>
<evidence type="ECO:0000256" key="2">
    <source>
        <dbReference type="ARBA" id="ARBA00022980"/>
    </source>
</evidence>
<dbReference type="InterPro" id="IPR037147">
    <property type="entry name" value="Ribosomal_bL28_sf"/>
</dbReference>
<gene>
    <name evidence="5 6" type="primary">rpmB</name>
    <name evidence="6" type="ORF">GCM10023262_01290</name>
</gene>
<dbReference type="EMBL" id="BAABJA010000001">
    <property type="protein sequence ID" value="GAA4657895.1"/>
    <property type="molecule type" value="Genomic_DNA"/>
</dbReference>
<dbReference type="HAMAP" id="MF_00373">
    <property type="entry name" value="Ribosomal_bL28"/>
    <property type="match status" value="1"/>
</dbReference>
<name>A0ABP8VBW9_9HYPH</name>
<dbReference type="Pfam" id="PF00830">
    <property type="entry name" value="Ribosomal_L28"/>
    <property type="match status" value="1"/>
</dbReference>
<evidence type="ECO:0000313" key="6">
    <source>
        <dbReference type="EMBL" id="GAA4657895.1"/>
    </source>
</evidence>
<dbReference type="InterPro" id="IPR026569">
    <property type="entry name" value="Ribosomal_bL28"/>
</dbReference>
<evidence type="ECO:0000256" key="4">
    <source>
        <dbReference type="ARBA" id="ARBA00035174"/>
    </source>
</evidence>
<comment type="caution">
    <text evidence="6">The sequence shown here is derived from an EMBL/GenBank/DDBJ whole genome shotgun (WGS) entry which is preliminary data.</text>
</comment>
<evidence type="ECO:0000256" key="3">
    <source>
        <dbReference type="ARBA" id="ARBA00023274"/>
    </source>
</evidence>
<reference evidence="7" key="1">
    <citation type="journal article" date="2019" name="Int. J. Syst. Evol. Microbiol.">
        <title>The Global Catalogue of Microorganisms (GCM) 10K type strain sequencing project: providing services to taxonomists for standard genome sequencing and annotation.</title>
        <authorList>
            <consortium name="The Broad Institute Genomics Platform"/>
            <consortium name="The Broad Institute Genome Sequencing Center for Infectious Disease"/>
            <person name="Wu L."/>
            <person name="Ma J."/>
        </authorList>
    </citation>
    <scope>NUCLEOTIDE SEQUENCE [LARGE SCALE GENOMIC DNA]</scope>
    <source>
        <strain evidence="7">JCM 17714</strain>
    </source>
</reference>
<dbReference type="InterPro" id="IPR001383">
    <property type="entry name" value="Ribosomal_bL28_bact-type"/>
</dbReference>
<sequence length="122" mass="14037">MRFLRPFYFVDIGILRVSQSLKVKFMSRSCELTGKTVLYGNNVSHANNKTRRRFLPNLCNVTLISEVLQQNYRLRISASALRSVEHRGGLDGFLLKADDKELSQRARLLKRQIVKKKAEQAA</sequence>
<dbReference type="Proteomes" id="UP001501699">
    <property type="component" value="Unassembled WGS sequence"/>
</dbReference>
<evidence type="ECO:0000256" key="1">
    <source>
        <dbReference type="ARBA" id="ARBA00008760"/>
    </source>
</evidence>
<protein>
    <recommendedName>
        <fullName evidence="4 5">Large ribosomal subunit protein bL28</fullName>
    </recommendedName>
</protein>
<comment type="similarity">
    <text evidence="1 5">Belongs to the bacterial ribosomal protein bL28 family.</text>
</comment>
<dbReference type="Gene3D" id="2.30.170.40">
    <property type="entry name" value="Ribosomal protein L28/L24"/>
    <property type="match status" value="1"/>
</dbReference>
<evidence type="ECO:0000256" key="5">
    <source>
        <dbReference type="HAMAP-Rule" id="MF_00373"/>
    </source>
</evidence>
<dbReference type="PANTHER" id="PTHR13528">
    <property type="entry name" value="39S RIBOSOMAL PROTEIN L28, MITOCHONDRIAL"/>
    <property type="match status" value="1"/>
</dbReference>
<proteinExistence type="inferred from homology"/>
<keyword evidence="7" id="KW-1185">Reference proteome</keyword>
<dbReference type="InterPro" id="IPR034704">
    <property type="entry name" value="Ribosomal_bL28/bL31-like_sf"/>
</dbReference>
<organism evidence="6 7">
    <name type="scientific">Bartonella pachyuromydis</name>
    <dbReference type="NCBI Taxonomy" id="931097"/>
    <lineage>
        <taxon>Bacteria</taxon>
        <taxon>Pseudomonadati</taxon>
        <taxon>Pseudomonadota</taxon>
        <taxon>Alphaproteobacteria</taxon>
        <taxon>Hyphomicrobiales</taxon>
        <taxon>Bartonellaceae</taxon>
        <taxon>Bartonella</taxon>
    </lineage>
</organism>
<dbReference type="PANTHER" id="PTHR13528:SF2">
    <property type="entry name" value="LARGE RIBOSOMAL SUBUNIT PROTEIN BL28M"/>
    <property type="match status" value="1"/>
</dbReference>
<accession>A0ABP8VBW9</accession>
<dbReference type="GO" id="GO:0005840">
    <property type="term" value="C:ribosome"/>
    <property type="evidence" value="ECO:0007669"/>
    <property type="project" value="UniProtKB-KW"/>
</dbReference>
<keyword evidence="3 5" id="KW-0687">Ribonucleoprotein</keyword>
<evidence type="ECO:0000313" key="7">
    <source>
        <dbReference type="Proteomes" id="UP001501699"/>
    </source>
</evidence>
<dbReference type="SUPFAM" id="SSF143800">
    <property type="entry name" value="L28p-like"/>
    <property type="match status" value="1"/>
</dbReference>
<dbReference type="NCBIfam" id="TIGR00009">
    <property type="entry name" value="L28"/>
    <property type="match status" value="1"/>
</dbReference>